<proteinExistence type="predicted"/>
<keyword evidence="2" id="KW-1185">Reference proteome</keyword>
<dbReference type="Proteomes" id="UP000565579">
    <property type="component" value="Unassembled WGS sequence"/>
</dbReference>
<reference evidence="1 2" key="1">
    <citation type="submission" date="2020-08" db="EMBL/GenBank/DDBJ databases">
        <title>Sequencing the genomes of 1000 actinobacteria strains.</title>
        <authorList>
            <person name="Klenk H.-P."/>
        </authorList>
    </citation>
    <scope>NUCLEOTIDE SEQUENCE [LARGE SCALE GENOMIC DNA]</scope>
    <source>
        <strain evidence="1 2">DSM 43768</strain>
    </source>
</reference>
<name>A0A7X0NWY1_9ACTN</name>
<sequence>MFGATLVTVGQLWRIDRLGRLYLAHQATSGE</sequence>
<comment type="caution">
    <text evidence="1">The sequence shown here is derived from an EMBL/GenBank/DDBJ whole genome shotgun (WGS) entry which is preliminary data.</text>
</comment>
<dbReference type="EMBL" id="JACHMI010000001">
    <property type="protein sequence ID" value="MBB6551154.1"/>
    <property type="molecule type" value="Genomic_DNA"/>
</dbReference>
<evidence type="ECO:0000313" key="1">
    <source>
        <dbReference type="EMBL" id="MBB6551154.1"/>
    </source>
</evidence>
<accession>A0A7X0NWY1</accession>
<organism evidence="1 2">
    <name type="scientific">Nonomuraea rubra</name>
    <dbReference type="NCBI Taxonomy" id="46180"/>
    <lineage>
        <taxon>Bacteria</taxon>
        <taxon>Bacillati</taxon>
        <taxon>Actinomycetota</taxon>
        <taxon>Actinomycetes</taxon>
        <taxon>Streptosporangiales</taxon>
        <taxon>Streptosporangiaceae</taxon>
        <taxon>Nonomuraea</taxon>
    </lineage>
</organism>
<dbReference type="AlphaFoldDB" id="A0A7X0NWY1"/>
<evidence type="ECO:0000313" key="2">
    <source>
        <dbReference type="Proteomes" id="UP000565579"/>
    </source>
</evidence>
<gene>
    <name evidence="1" type="ORF">HD593_005949</name>
</gene>
<protein>
    <submittedName>
        <fullName evidence="1">Uncharacterized protein</fullName>
    </submittedName>
</protein>